<reference evidence="5 6" key="1">
    <citation type="submission" date="2020-04" db="EMBL/GenBank/DDBJ databases">
        <authorList>
            <person name="De Canck E."/>
        </authorList>
    </citation>
    <scope>NUCLEOTIDE SEQUENCE [LARGE SCALE GENOMIC DNA]</scope>
    <source>
        <strain evidence="5 6">LMG 3431</strain>
    </source>
</reference>
<keyword evidence="6" id="KW-1185">Reference proteome</keyword>
<dbReference type="GO" id="GO:0016987">
    <property type="term" value="F:sigma factor activity"/>
    <property type="evidence" value="ECO:0007669"/>
    <property type="project" value="UniProtKB-KW"/>
</dbReference>
<evidence type="ECO:0000256" key="1">
    <source>
        <dbReference type="ARBA" id="ARBA00023015"/>
    </source>
</evidence>
<accession>A0A6S6ZFX0</accession>
<dbReference type="GO" id="GO:0003677">
    <property type="term" value="F:DNA binding"/>
    <property type="evidence" value="ECO:0007669"/>
    <property type="project" value="InterPro"/>
</dbReference>
<dbReference type="GO" id="GO:0006352">
    <property type="term" value="P:DNA-templated transcription initiation"/>
    <property type="evidence" value="ECO:0007669"/>
    <property type="project" value="InterPro"/>
</dbReference>
<dbReference type="InterPro" id="IPR036388">
    <property type="entry name" value="WH-like_DNA-bd_sf"/>
</dbReference>
<proteinExistence type="predicted"/>
<dbReference type="Proteomes" id="UP000494108">
    <property type="component" value="Unassembled WGS sequence"/>
</dbReference>
<dbReference type="SUPFAM" id="SSF88659">
    <property type="entry name" value="Sigma3 and sigma4 domains of RNA polymerase sigma factors"/>
    <property type="match status" value="1"/>
</dbReference>
<dbReference type="RefSeq" id="WP_175176532.1">
    <property type="nucleotide sequence ID" value="NZ_CADIJX010000005.1"/>
</dbReference>
<evidence type="ECO:0000259" key="4">
    <source>
        <dbReference type="Pfam" id="PF08281"/>
    </source>
</evidence>
<protein>
    <recommendedName>
        <fullName evidence="4">RNA polymerase sigma factor 70 region 4 type 2 domain-containing protein</fullName>
    </recommendedName>
</protein>
<dbReference type="Pfam" id="PF08281">
    <property type="entry name" value="Sigma70_r4_2"/>
    <property type="match status" value="1"/>
</dbReference>
<dbReference type="InterPro" id="IPR014284">
    <property type="entry name" value="RNA_pol_sigma-70_dom"/>
</dbReference>
<dbReference type="AlphaFoldDB" id="A0A6S6ZFX0"/>
<dbReference type="PANTHER" id="PTHR43133">
    <property type="entry name" value="RNA POLYMERASE ECF-TYPE SIGMA FACTO"/>
    <property type="match status" value="1"/>
</dbReference>
<keyword evidence="1" id="KW-0805">Transcription regulation</keyword>
<organism evidence="5 6">
    <name type="scientific">Achromobacter pestifer</name>
    <dbReference type="NCBI Taxonomy" id="1353889"/>
    <lineage>
        <taxon>Bacteria</taxon>
        <taxon>Pseudomonadati</taxon>
        <taxon>Pseudomonadota</taxon>
        <taxon>Betaproteobacteria</taxon>
        <taxon>Burkholderiales</taxon>
        <taxon>Alcaligenaceae</taxon>
        <taxon>Achromobacter</taxon>
    </lineage>
</organism>
<dbReference type="Gene3D" id="1.10.10.10">
    <property type="entry name" value="Winged helix-like DNA-binding domain superfamily/Winged helix DNA-binding domain"/>
    <property type="match status" value="1"/>
</dbReference>
<dbReference type="InterPro" id="IPR039425">
    <property type="entry name" value="RNA_pol_sigma-70-like"/>
</dbReference>
<keyword evidence="2" id="KW-0731">Sigma factor</keyword>
<dbReference type="InterPro" id="IPR013324">
    <property type="entry name" value="RNA_pol_sigma_r3/r4-like"/>
</dbReference>
<evidence type="ECO:0000313" key="6">
    <source>
        <dbReference type="Proteomes" id="UP000494108"/>
    </source>
</evidence>
<keyword evidence="3" id="KW-0804">Transcription</keyword>
<evidence type="ECO:0000256" key="2">
    <source>
        <dbReference type="ARBA" id="ARBA00023082"/>
    </source>
</evidence>
<dbReference type="NCBIfam" id="TIGR02937">
    <property type="entry name" value="sigma70-ECF"/>
    <property type="match status" value="1"/>
</dbReference>
<dbReference type="InterPro" id="IPR013249">
    <property type="entry name" value="RNA_pol_sigma70_r4_t2"/>
</dbReference>
<dbReference type="EMBL" id="CADIJX010000005">
    <property type="protein sequence ID" value="CAB3678189.1"/>
    <property type="molecule type" value="Genomic_DNA"/>
</dbReference>
<evidence type="ECO:0000313" key="5">
    <source>
        <dbReference type="EMBL" id="CAB3678189.1"/>
    </source>
</evidence>
<evidence type="ECO:0000256" key="3">
    <source>
        <dbReference type="ARBA" id="ARBA00023163"/>
    </source>
</evidence>
<gene>
    <name evidence="5" type="ORF">LMG3431_04218</name>
</gene>
<dbReference type="PANTHER" id="PTHR43133:SF63">
    <property type="entry name" value="RNA POLYMERASE SIGMA FACTOR FECI-RELATED"/>
    <property type="match status" value="1"/>
</dbReference>
<name>A0A6S6ZFX0_9BURK</name>
<sequence>MSSRRPPLPGWLAHYADLVSAWARRKHDADEGQDAAQNAALSLLQAAQPDLLRDPAAYLRRSIRNGMTARYQDKVSVHSVAWQELAEHEHPAAAEVESNTRASQLSDALQEALEELPLPCQQVFAWHRLEGRTMGEIAQRMDLSVSMVEKHMARCMRHLHVRLKQHAP</sequence>
<feature type="domain" description="RNA polymerase sigma factor 70 region 4 type 2" evidence="4">
    <location>
        <begin position="107"/>
        <end position="159"/>
    </location>
</feature>